<feature type="region of interest" description="Disordered" evidence="11">
    <location>
        <begin position="306"/>
        <end position="353"/>
    </location>
</feature>
<dbReference type="EMBL" id="CP086322">
    <property type="protein sequence ID" value="UQA94338.1"/>
    <property type="molecule type" value="Genomic_DNA"/>
</dbReference>
<evidence type="ECO:0000256" key="10">
    <source>
        <dbReference type="PROSITE-ProRule" id="PRU10141"/>
    </source>
</evidence>
<gene>
    <name evidence="15" type="ORF">K9S39_22970</name>
</gene>
<dbReference type="PROSITE" id="PS51178">
    <property type="entry name" value="PASTA"/>
    <property type="match status" value="1"/>
</dbReference>
<comment type="catalytic activity">
    <reaction evidence="8">
        <text>L-threonyl-[protein] + ATP = O-phospho-L-threonyl-[protein] + ADP + H(+)</text>
        <dbReference type="Rhea" id="RHEA:46608"/>
        <dbReference type="Rhea" id="RHEA-COMP:11060"/>
        <dbReference type="Rhea" id="RHEA-COMP:11605"/>
        <dbReference type="ChEBI" id="CHEBI:15378"/>
        <dbReference type="ChEBI" id="CHEBI:30013"/>
        <dbReference type="ChEBI" id="CHEBI:30616"/>
        <dbReference type="ChEBI" id="CHEBI:61977"/>
        <dbReference type="ChEBI" id="CHEBI:456216"/>
        <dbReference type="EC" id="2.7.11.1"/>
    </reaction>
</comment>
<keyword evidence="6 15" id="KW-0418">Kinase</keyword>
<evidence type="ECO:0000256" key="11">
    <source>
        <dbReference type="SAM" id="MobiDB-lite"/>
    </source>
</evidence>
<evidence type="ECO:0000256" key="1">
    <source>
        <dbReference type="ARBA" id="ARBA00012513"/>
    </source>
</evidence>
<evidence type="ECO:0000313" key="16">
    <source>
        <dbReference type="Proteomes" id="UP000830115"/>
    </source>
</evidence>
<dbReference type="InterPro" id="IPR017441">
    <property type="entry name" value="Protein_kinase_ATP_BS"/>
</dbReference>
<sequence length="551" mass="58085">MSQDGAQGPYEGRSVGGGRYQLRDLLGVGGMASVHLAYDTVLDREVAIKTLHTELGREQAFRERFRREAQSVAKLTHTNIVSVFDSGEDELDGGMVPYIIMEYVSGKPLRSELDADIAQHGAMPTEKAMKITADVLAALEASHEMGLVHRDIKPGNVMMTKRNVVKVMDFGIARAMQSGVTSMTQTGMVVGTPQYLSPEQALGRGVDARSDLYSVGIMLFELLTGQLPFDADSPLAIAYAHVQEEPPAPSSINRSVPPAVDALVARALKKNPNERFPTAEAMQDECLRIAGSAQSGATPLIIGEGPKARTSGSSVSSAVFPTASGNPNTPAPPNVQQPYQPTQAAPFGPSTPPPVNNAFPAPAPAPTPFNNGGFQTPAPYTPPPVTASMASTGGPGGPAPRKNNTPVIVVSAIVGVVVVTAIAIGIGLSAGGSSSGDPDDGPAYTRSASPSASTRAVDTISPRIPTTKCTNPDHPYSEPDKIYFPFLRGKNLDSVKACLDAAGWKYKIIEKDDTFSARNYILDQSPRGIDRWDPKSGETVQLTVATGKDPS</sequence>
<dbReference type="Gene3D" id="3.30.200.20">
    <property type="entry name" value="Phosphorylase Kinase, domain 1"/>
    <property type="match status" value="1"/>
</dbReference>
<comment type="catalytic activity">
    <reaction evidence="9">
        <text>L-seryl-[protein] + ATP = O-phospho-L-seryl-[protein] + ADP + H(+)</text>
        <dbReference type="Rhea" id="RHEA:17989"/>
        <dbReference type="Rhea" id="RHEA-COMP:9863"/>
        <dbReference type="Rhea" id="RHEA-COMP:11604"/>
        <dbReference type="ChEBI" id="CHEBI:15378"/>
        <dbReference type="ChEBI" id="CHEBI:29999"/>
        <dbReference type="ChEBI" id="CHEBI:30616"/>
        <dbReference type="ChEBI" id="CHEBI:83421"/>
        <dbReference type="ChEBI" id="CHEBI:456216"/>
        <dbReference type="EC" id="2.7.11.1"/>
    </reaction>
</comment>
<keyword evidence="12" id="KW-0812">Transmembrane</keyword>
<evidence type="ECO:0000256" key="2">
    <source>
        <dbReference type="ARBA" id="ARBA00022527"/>
    </source>
</evidence>
<feature type="region of interest" description="Disordered" evidence="11">
    <location>
        <begin position="429"/>
        <end position="457"/>
    </location>
</feature>
<evidence type="ECO:0000256" key="5">
    <source>
        <dbReference type="ARBA" id="ARBA00022741"/>
    </source>
</evidence>
<dbReference type="Gene3D" id="3.30.10.20">
    <property type="match status" value="1"/>
</dbReference>
<evidence type="ECO:0000256" key="9">
    <source>
        <dbReference type="ARBA" id="ARBA00048679"/>
    </source>
</evidence>
<evidence type="ECO:0000256" key="12">
    <source>
        <dbReference type="SAM" id="Phobius"/>
    </source>
</evidence>
<dbReference type="InterPro" id="IPR005543">
    <property type="entry name" value="PASTA_dom"/>
</dbReference>
<keyword evidence="12" id="KW-1133">Transmembrane helix</keyword>
<evidence type="ECO:0000256" key="6">
    <source>
        <dbReference type="ARBA" id="ARBA00022777"/>
    </source>
</evidence>
<dbReference type="InterPro" id="IPR000719">
    <property type="entry name" value="Prot_kinase_dom"/>
</dbReference>
<dbReference type="CDD" id="cd14014">
    <property type="entry name" value="STKc_PknB_like"/>
    <property type="match status" value="1"/>
</dbReference>
<dbReference type="Pfam" id="PF00069">
    <property type="entry name" value="Pkinase"/>
    <property type="match status" value="1"/>
</dbReference>
<dbReference type="SMART" id="SM00220">
    <property type="entry name" value="S_TKc"/>
    <property type="match status" value="1"/>
</dbReference>
<keyword evidence="12" id="KW-0472">Membrane</keyword>
<feature type="compositionally biased region" description="Low complexity" evidence="11">
    <location>
        <begin position="435"/>
        <end position="456"/>
    </location>
</feature>
<keyword evidence="5 10" id="KW-0547">Nucleotide-binding</keyword>
<dbReference type="Proteomes" id="UP000830115">
    <property type="component" value="Chromosome"/>
</dbReference>
<evidence type="ECO:0000259" key="13">
    <source>
        <dbReference type="PROSITE" id="PS50011"/>
    </source>
</evidence>
<feature type="binding site" evidence="10">
    <location>
        <position position="49"/>
    </location>
    <ligand>
        <name>ATP</name>
        <dbReference type="ChEBI" id="CHEBI:30616"/>
    </ligand>
</feature>
<dbReference type="PROSITE" id="PS00108">
    <property type="entry name" value="PROTEIN_KINASE_ST"/>
    <property type="match status" value="1"/>
</dbReference>
<dbReference type="PANTHER" id="PTHR43289:SF6">
    <property type="entry name" value="SERINE_THREONINE-PROTEIN KINASE NEKL-3"/>
    <property type="match status" value="1"/>
</dbReference>
<keyword evidence="16" id="KW-1185">Reference proteome</keyword>
<feature type="domain" description="PASTA" evidence="14">
    <location>
        <begin position="478"/>
        <end position="546"/>
    </location>
</feature>
<evidence type="ECO:0000256" key="3">
    <source>
        <dbReference type="ARBA" id="ARBA00022679"/>
    </source>
</evidence>
<organism evidence="15 16">
    <name type="scientific">Streptomyces halobius</name>
    <dbReference type="NCBI Taxonomy" id="2879846"/>
    <lineage>
        <taxon>Bacteria</taxon>
        <taxon>Bacillati</taxon>
        <taxon>Actinomycetota</taxon>
        <taxon>Actinomycetes</taxon>
        <taxon>Kitasatosporales</taxon>
        <taxon>Streptomycetaceae</taxon>
        <taxon>Streptomyces</taxon>
    </lineage>
</organism>
<dbReference type="PROSITE" id="PS50011">
    <property type="entry name" value="PROTEIN_KINASE_DOM"/>
    <property type="match status" value="1"/>
</dbReference>
<dbReference type="InterPro" id="IPR008271">
    <property type="entry name" value="Ser/Thr_kinase_AS"/>
</dbReference>
<accession>A0ABY4MAA2</accession>
<protein>
    <recommendedName>
        <fullName evidence="1">non-specific serine/threonine protein kinase</fullName>
        <ecNumber evidence="1">2.7.11.1</ecNumber>
    </recommendedName>
</protein>
<name>A0ABY4MAA2_9ACTN</name>
<feature type="domain" description="Protein kinase" evidence="13">
    <location>
        <begin position="20"/>
        <end position="287"/>
    </location>
</feature>
<evidence type="ECO:0000256" key="7">
    <source>
        <dbReference type="ARBA" id="ARBA00022840"/>
    </source>
</evidence>
<evidence type="ECO:0000256" key="8">
    <source>
        <dbReference type="ARBA" id="ARBA00047899"/>
    </source>
</evidence>
<feature type="compositionally biased region" description="Polar residues" evidence="11">
    <location>
        <begin position="310"/>
        <end position="328"/>
    </location>
</feature>
<dbReference type="PANTHER" id="PTHR43289">
    <property type="entry name" value="MITOGEN-ACTIVATED PROTEIN KINASE KINASE KINASE 20-RELATED"/>
    <property type="match status" value="1"/>
</dbReference>
<dbReference type="Gene3D" id="1.10.510.10">
    <property type="entry name" value="Transferase(Phosphotransferase) domain 1"/>
    <property type="match status" value="1"/>
</dbReference>
<evidence type="ECO:0000259" key="14">
    <source>
        <dbReference type="PROSITE" id="PS51178"/>
    </source>
</evidence>
<reference evidence="15" key="1">
    <citation type="submission" date="2021-10" db="EMBL/GenBank/DDBJ databases">
        <title>Streptomyces nigrumlapis sp.nov.,an antimicrobial producing actinobacterium isolated from Black Gobi rocks.</title>
        <authorList>
            <person name="Wen Y."/>
            <person name="Zhang W."/>
            <person name="Liu X.G."/>
        </authorList>
    </citation>
    <scope>NUCLEOTIDE SEQUENCE</scope>
    <source>
        <strain evidence="15">ST13-2-2</strain>
    </source>
</reference>
<dbReference type="InterPro" id="IPR011009">
    <property type="entry name" value="Kinase-like_dom_sf"/>
</dbReference>
<dbReference type="EC" id="2.7.11.1" evidence="1"/>
<keyword evidence="7 10" id="KW-0067">ATP-binding</keyword>
<dbReference type="PROSITE" id="PS00107">
    <property type="entry name" value="PROTEIN_KINASE_ATP"/>
    <property type="match status" value="1"/>
</dbReference>
<feature type="transmembrane region" description="Helical" evidence="12">
    <location>
        <begin position="407"/>
        <end position="428"/>
    </location>
</feature>
<dbReference type="SUPFAM" id="SSF56112">
    <property type="entry name" value="Protein kinase-like (PK-like)"/>
    <property type="match status" value="1"/>
</dbReference>
<keyword evidence="2" id="KW-0723">Serine/threonine-protein kinase</keyword>
<dbReference type="RefSeq" id="WP_248865209.1">
    <property type="nucleotide sequence ID" value="NZ_CP086322.1"/>
</dbReference>
<evidence type="ECO:0000313" key="15">
    <source>
        <dbReference type="EMBL" id="UQA94338.1"/>
    </source>
</evidence>
<proteinExistence type="predicted"/>
<keyword evidence="3" id="KW-0808">Transferase</keyword>
<dbReference type="SMART" id="SM00740">
    <property type="entry name" value="PASTA"/>
    <property type="match status" value="1"/>
</dbReference>
<dbReference type="GO" id="GO:0016301">
    <property type="term" value="F:kinase activity"/>
    <property type="evidence" value="ECO:0007669"/>
    <property type="project" value="UniProtKB-KW"/>
</dbReference>
<evidence type="ECO:0000256" key="4">
    <source>
        <dbReference type="ARBA" id="ARBA00022737"/>
    </source>
</evidence>
<keyword evidence="4" id="KW-0677">Repeat</keyword>
<feature type="region of interest" description="Disordered" evidence="11">
    <location>
        <begin position="373"/>
        <end position="400"/>
    </location>
</feature>